<sequence>MDDDVDWIMGAIGPCVALIGPADVRQVVQSRISGRRPFTVVVGDYDCGFVERTSGSDDESDDVDISEEAPMGIISGTWFLNRLYNVPAVTVMLFPWNVQTEWDDVRVEIISQFTVHRQCNPTRNLCPMVVIVREAVPLEDDVLLESQLTGIASELELSEDHVFLLSTWNVEESTKQFESRLFDNCVASYGESVKVLKRKRGRLGRQSHIYYLIRYHIKLGFLSLMSQDTAAAARFLHSAHKDLSSIQPASIFDLIEMRQVEFLIDVLIYRPLMVSGDWKTAIKQFEKHVREFSRIRTSANDNNIEKLRFAYEKWLRQEYYTIATLISMLRGTSDGSSENADLIDMLDNSEVRFLQQAAVHAIRRRDCDSTVPSLEHHYIEQLRELMSQPPFYFGQTPRYDEYDLDHVISCDLLVLPEASFDHSADIVTLLTMARKKLTSRPGPERTRQVLQLDLLLAKQHLHDQQYQAARPLLLKAASAYRREGWTQPLIDSLRWVRACERQVWEWLPSCVQTTFEIVSLLDGHDHERKDLQDDILAMLSQLSEHTSNPAVIDMSLSKNLLLASAMGDQVSLSSKLEFDIIVNRIELLNSSDQSASSNVVPSESSPGTLRQSSPLHFLCAVEALTSATHVDVGVIGAILRIPLQRQDRDLRVQLENVGQTVKIKCSAPSQAYWQEYCPLLFEVENCYDIQTFSIESSCLAFTADRSPLGQNEERPLLHGSNGSTQVHLLCYIDSLHDVTVTLNLWMGSSLPLQHSVTLSVVEAFNVNASWLTVGDTPSCSESSSIVQLSDSSVHVLHAQITNTALIPLDVKCIELVKNSDFFMDDDYATDATSSAGVVNPSDSLTVQFPVVPHRNCKQAAGSPGSLKIQWSRPESECVGRGVPQQPQVVLREVKPLVAVTHELVKAFVDVPASCELATPFAVTIKIVSESRSSSSIDVALDHVHAPYFQVLGPLRVAARSISVPLHGLTVPAGRCPRPIPGRRIPAMDADSTANRIRQASPAIADNVAIGAAGSGLTVNNLRAPLRYQQSNITTAALQASSGVGYRRVARPDPVPSRSASSSMDRTSASQTVEEPLDLIRLSLNERILVQCKGGRQLRGQLHAYDQHLNMVLSDVEEVVTTIDVDEDTFEEIIRTTKRAMELVFVRGDGVILVSPPVRTA</sequence>
<proteinExistence type="inferred from homology"/>
<evidence type="ECO:0000313" key="11">
    <source>
        <dbReference type="EMBL" id="SPQ97654.1"/>
    </source>
</evidence>
<dbReference type="FunFam" id="2.30.30.100:FF:000007">
    <property type="entry name" value="U6 snRNA-associated Sm-like protein LSm3"/>
    <property type="match status" value="1"/>
</dbReference>
<dbReference type="PROSITE" id="PS52002">
    <property type="entry name" value="SM"/>
    <property type="match status" value="1"/>
</dbReference>
<organism evidence="11 12">
    <name type="scientific">Plasmodiophora brassicae</name>
    <name type="common">Clubroot disease agent</name>
    <dbReference type="NCBI Taxonomy" id="37360"/>
    <lineage>
        <taxon>Eukaryota</taxon>
        <taxon>Sar</taxon>
        <taxon>Rhizaria</taxon>
        <taxon>Endomyxa</taxon>
        <taxon>Phytomyxea</taxon>
        <taxon>Plasmodiophorida</taxon>
        <taxon>Plasmodiophoridae</taxon>
        <taxon>Plasmodiophora</taxon>
    </lineage>
</organism>
<dbReference type="GO" id="GO:0000398">
    <property type="term" value="P:mRNA splicing, via spliceosome"/>
    <property type="evidence" value="ECO:0007669"/>
    <property type="project" value="InterPro"/>
</dbReference>
<keyword evidence="8" id="KW-0687">Ribonucleoprotein</keyword>
<feature type="domain" description="Sm" evidence="10">
    <location>
        <begin position="1074"/>
        <end position="1159"/>
    </location>
</feature>
<keyword evidence="4" id="KW-0747">Spliceosome</keyword>
<dbReference type="Proteomes" id="UP000290189">
    <property type="component" value="Unassembled WGS sequence"/>
</dbReference>
<evidence type="ECO:0000256" key="6">
    <source>
        <dbReference type="ARBA" id="ARBA00023187"/>
    </source>
</evidence>
<protein>
    <recommendedName>
        <fullName evidence="10">Sm domain-containing protein</fullName>
    </recommendedName>
</protein>
<dbReference type="InterPro" id="IPR010920">
    <property type="entry name" value="LSM_dom_sf"/>
</dbReference>
<dbReference type="InterPro" id="IPR021773">
    <property type="entry name" value="TPC11"/>
</dbReference>
<dbReference type="GO" id="GO:0005681">
    <property type="term" value="C:spliceosomal complex"/>
    <property type="evidence" value="ECO:0007669"/>
    <property type="project" value="UniProtKB-KW"/>
</dbReference>
<evidence type="ECO:0000256" key="8">
    <source>
        <dbReference type="ARBA" id="ARBA00023274"/>
    </source>
</evidence>
<comment type="subcellular location">
    <subcellularLocation>
        <location evidence="1">Nucleus</location>
    </subcellularLocation>
</comment>
<dbReference type="GO" id="GO:0120115">
    <property type="term" value="C:Lsm2-8 complex"/>
    <property type="evidence" value="ECO:0007669"/>
    <property type="project" value="UniProtKB-ARBA"/>
</dbReference>
<evidence type="ECO:0000256" key="7">
    <source>
        <dbReference type="ARBA" id="ARBA00023242"/>
    </source>
</evidence>
<dbReference type="AlphaFoldDB" id="A0A3P3YBX3"/>
<accession>A0A3P3YBX3</accession>
<evidence type="ECO:0000313" key="12">
    <source>
        <dbReference type="Proteomes" id="UP000290189"/>
    </source>
</evidence>
<keyword evidence="5" id="KW-0694">RNA-binding</keyword>
<gene>
    <name evidence="11" type="ORF">PLBR_LOCUS4869</name>
</gene>
<evidence type="ECO:0000256" key="3">
    <source>
        <dbReference type="ARBA" id="ARBA00022664"/>
    </source>
</evidence>
<dbReference type="SUPFAM" id="SSF50182">
    <property type="entry name" value="Sm-like ribonucleoproteins"/>
    <property type="match status" value="1"/>
</dbReference>
<evidence type="ECO:0000256" key="1">
    <source>
        <dbReference type="ARBA" id="ARBA00004123"/>
    </source>
</evidence>
<dbReference type="SMART" id="SM00651">
    <property type="entry name" value="Sm"/>
    <property type="match status" value="1"/>
</dbReference>
<keyword evidence="6" id="KW-0508">mRNA splicing</keyword>
<dbReference type="InterPro" id="IPR001163">
    <property type="entry name" value="Sm_dom_euk/arc"/>
</dbReference>
<dbReference type="Gene3D" id="2.30.30.100">
    <property type="match status" value="1"/>
</dbReference>
<comment type="similarity">
    <text evidence="2">Belongs to the snRNP Sm proteins family.</text>
</comment>
<evidence type="ECO:0000259" key="10">
    <source>
        <dbReference type="PROSITE" id="PS52002"/>
    </source>
</evidence>
<dbReference type="InterPro" id="IPR034105">
    <property type="entry name" value="Lsm3"/>
</dbReference>
<dbReference type="PANTHER" id="PTHR14374:SF0">
    <property type="entry name" value="TRAFFICKING PROTEIN PARTICLE COMPLEX SUBUNIT 11"/>
    <property type="match status" value="1"/>
</dbReference>
<evidence type="ECO:0000256" key="4">
    <source>
        <dbReference type="ARBA" id="ARBA00022728"/>
    </source>
</evidence>
<dbReference type="GO" id="GO:0003723">
    <property type="term" value="F:RNA binding"/>
    <property type="evidence" value="ECO:0007669"/>
    <property type="project" value="UniProtKB-KW"/>
</dbReference>
<dbReference type="Pfam" id="PF01423">
    <property type="entry name" value="LSM"/>
    <property type="match status" value="1"/>
</dbReference>
<evidence type="ECO:0000256" key="2">
    <source>
        <dbReference type="ARBA" id="ARBA00006850"/>
    </source>
</evidence>
<reference evidence="11 12" key="1">
    <citation type="submission" date="2018-03" db="EMBL/GenBank/DDBJ databases">
        <authorList>
            <person name="Fogelqvist J."/>
        </authorList>
    </citation>
    <scope>NUCLEOTIDE SEQUENCE [LARGE SCALE GENOMIC DNA]</scope>
</reference>
<evidence type="ECO:0000256" key="9">
    <source>
        <dbReference type="SAM" id="MobiDB-lite"/>
    </source>
</evidence>
<dbReference type="Pfam" id="PF11817">
    <property type="entry name" value="Foie-gras_1"/>
    <property type="match status" value="1"/>
</dbReference>
<keyword evidence="3" id="KW-0507">mRNA processing</keyword>
<dbReference type="PANTHER" id="PTHR14374">
    <property type="entry name" value="FOIE GRAS"/>
    <property type="match status" value="1"/>
</dbReference>
<name>A0A3P3YBX3_PLABS</name>
<keyword evidence="11" id="KW-0496">Mitochondrion</keyword>
<feature type="region of interest" description="Disordered" evidence="9">
    <location>
        <begin position="1044"/>
        <end position="1071"/>
    </location>
</feature>
<geneLocation type="mitochondrion" evidence="11"/>
<dbReference type="InterPro" id="IPR047575">
    <property type="entry name" value="Sm"/>
</dbReference>
<dbReference type="EMBL" id="OVEO01000008">
    <property type="protein sequence ID" value="SPQ97654.1"/>
    <property type="molecule type" value="Genomic_DNA"/>
</dbReference>
<dbReference type="CDD" id="cd01730">
    <property type="entry name" value="LSm3"/>
    <property type="match status" value="1"/>
</dbReference>
<keyword evidence="7" id="KW-0539">Nucleus</keyword>
<evidence type="ECO:0000256" key="5">
    <source>
        <dbReference type="ARBA" id="ARBA00022884"/>
    </source>
</evidence>
<feature type="compositionally biased region" description="Low complexity" evidence="9">
    <location>
        <begin position="1055"/>
        <end position="1069"/>
    </location>
</feature>